<dbReference type="InterPro" id="IPR000595">
    <property type="entry name" value="cNMP-bd_dom"/>
</dbReference>
<comment type="caution">
    <text evidence="6">The sequence shown here is derived from an EMBL/GenBank/DDBJ whole genome shotgun (WGS) entry which is preliminary data.</text>
</comment>
<dbReference type="Pfam" id="PF00571">
    <property type="entry name" value="CBS"/>
    <property type="match status" value="2"/>
</dbReference>
<keyword evidence="2" id="KW-0010">Activator</keyword>
<dbReference type="Proteomes" id="UP001596143">
    <property type="component" value="Unassembled WGS sequence"/>
</dbReference>
<dbReference type="InterPro" id="IPR051462">
    <property type="entry name" value="CBS_domain-containing"/>
</dbReference>
<keyword evidence="7" id="KW-1185">Reference proteome</keyword>
<dbReference type="SMART" id="SM00100">
    <property type="entry name" value="cNMP"/>
    <property type="match status" value="1"/>
</dbReference>
<dbReference type="PROSITE" id="PS51371">
    <property type="entry name" value="CBS"/>
    <property type="match status" value="2"/>
</dbReference>
<sequence>MGKDLASWTNYIQRHPLFSGASEDAFTEFMEDCQVKRYEAGDHILYSKSLREGLILILEGMAEVYVTVRGRSNEAEVLEVVEPGEMVGLSSLADFLGEPKREEYSHTVEVRAVENVVCLRIPYHIIEKRWEHDHVRDYILRQVSIRLRDIYASLAEQVYLASQWGDSDPFIERVQDIMTAPPVKVNVDTPLSEVAYRMTSNNASSVIVEENNRLVGIITETDLVKRVIAAGIEKEGTAKDVMTASPLVISKLAYYYEAMANIFVQGVKHLPVTEDDDPTKVVGMITLSDLLKKQHRGKFNIIQEIEHVTEETLPTIKDKVYAVLGNLIEDEIPAFHTLKIITEFNDRLIKQCVKMAEEETRKDYGKPPVPYAFYLMGSAGRAEQFMFTDQDHFLVYHDPEKQEDKDRISMYFRKLGNAIVLWLERAGYKRCDGNMMASEQNWRGSITNWESRLHTWGLRATNENILLSNNFLSFRYLHGDEQLHDDFVKMVAKKFEKSQIFLFRAAEIELSNSIPNLDHPIRALFRLKRTGMDIKKHALFPFHHALQILAAKHEVYGMTPYDMVKKLEKKEVFTASFADELLFAYETILRIRMTQSWQRYERGETNSSEIKFIHMRSRDKEALMIALKTIRTLQAYMKNAFGML</sequence>
<evidence type="ECO:0000256" key="2">
    <source>
        <dbReference type="ARBA" id="ARBA00023159"/>
    </source>
</evidence>
<reference evidence="7" key="1">
    <citation type="journal article" date="2019" name="Int. J. Syst. Evol. Microbiol.">
        <title>The Global Catalogue of Microorganisms (GCM) 10K type strain sequencing project: providing services to taxonomists for standard genome sequencing and annotation.</title>
        <authorList>
            <consortium name="The Broad Institute Genomics Platform"/>
            <consortium name="The Broad Institute Genome Sequencing Center for Infectious Disease"/>
            <person name="Wu L."/>
            <person name="Ma J."/>
        </authorList>
    </citation>
    <scope>NUCLEOTIDE SEQUENCE [LARGE SCALE GENOMIC DNA]</scope>
    <source>
        <strain evidence="7">CGMCC 1.15790</strain>
    </source>
</reference>
<evidence type="ECO:0000313" key="7">
    <source>
        <dbReference type="Proteomes" id="UP001596143"/>
    </source>
</evidence>
<dbReference type="RefSeq" id="WP_270895594.1">
    <property type="nucleotide sequence ID" value="NZ_JBHSPF010000070.1"/>
</dbReference>
<dbReference type="SUPFAM" id="SSF51206">
    <property type="entry name" value="cAMP-binding domain-like"/>
    <property type="match status" value="1"/>
</dbReference>
<evidence type="ECO:0000259" key="4">
    <source>
        <dbReference type="PROSITE" id="PS50042"/>
    </source>
</evidence>
<evidence type="ECO:0000313" key="6">
    <source>
        <dbReference type="EMBL" id="MFC5629847.1"/>
    </source>
</evidence>
<accession>A0ABW0U8P3</accession>
<dbReference type="Gene3D" id="3.30.460.10">
    <property type="entry name" value="Beta Polymerase, domain 2"/>
    <property type="match status" value="1"/>
</dbReference>
<dbReference type="Gene3D" id="2.60.120.10">
    <property type="entry name" value="Jelly Rolls"/>
    <property type="match status" value="1"/>
</dbReference>
<dbReference type="Pfam" id="PF00027">
    <property type="entry name" value="cNMP_binding"/>
    <property type="match status" value="1"/>
</dbReference>
<dbReference type="InterPro" id="IPR018490">
    <property type="entry name" value="cNMP-bd_dom_sf"/>
</dbReference>
<dbReference type="CDD" id="cd00038">
    <property type="entry name" value="CAP_ED"/>
    <property type="match status" value="1"/>
</dbReference>
<dbReference type="InterPro" id="IPR005105">
    <property type="entry name" value="GlnD_Uridyltrans_N"/>
</dbReference>
<dbReference type="InterPro" id="IPR014710">
    <property type="entry name" value="RmlC-like_jellyroll"/>
</dbReference>
<dbReference type="SUPFAM" id="SSF54631">
    <property type="entry name" value="CBS-domain pair"/>
    <property type="match status" value="1"/>
</dbReference>
<dbReference type="CDD" id="cd05401">
    <property type="entry name" value="NT_GlnE_GlnD_like"/>
    <property type="match status" value="1"/>
</dbReference>
<dbReference type="InterPro" id="IPR000644">
    <property type="entry name" value="CBS_dom"/>
</dbReference>
<dbReference type="PANTHER" id="PTHR48108">
    <property type="entry name" value="CBS DOMAIN-CONTAINING PROTEIN CBSX2, CHLOROPLASTIC"/>
    <property type="match status" value="1"/>
</dbReference>
<keyword evidence="3" id="KW-0129">CBS domain</keyword>
<organism evidence="6 7">
    <name type="scientific">Aliibacillus thermotolerans</name>
    <dbReference type="NCBI Taxonomy" id="1834418"/>
    <lineage>
        <taxon>Bacteria</taxon>
        <taxon>Bacillati</taxon>
        <taxon>Bacillota</taxon>
        <taxon>Bacilli</taxon>
        <taxon>Bacillales</taxon>
        <taxon>Bacillaceae</taxon>
        <taxon>Aliibacillus</taxon>
    </lineage>
</organism>
<evidence type="ECO:0000259" key="5">
    <source>
        <dbReference type="PROSITE" id="PS51371"/>
    </source>
</evidence>
<dbReference type="InterPro" id="IPR046342">
    <property type="entry name" value="CBS_dom_sf"/>
</dbReference>
<dbReference type="Pfam" id="PF03445">
    <property type="entry name" value="DUF294"/>
    <property type="match status" value="1"/>
</dbReference>
<dbReference type="InterPro" id="IPR043519">
    <property type="entry name" value="NT_sf"/>
</dbReference>
<feature type="domain" description="CBS" evidence="5">
    <location>
        <begin position="178"/>
        <end position="235"/>
    </location>
</feature>
<evidence type="ECO:0000256" key="1">
    <source>
        <dbReference type="ARBA" id="ARBA00022737"/>
    </source>
</evidence>
<dbReference type="SMART" id="SM00116">
    <property type="entry name" value="CBS"/>
    <property type="match status" value="2"/>
</dbReference>
<evidence type="ECO:0000256" key="3">
    <source>
        <dbReference type="PROSITE-ProRule" id="PRU00703"/>
    </source>
</evidence>
<keyword evidence="1" id="KW-0677">Repeat</keyword>
<dbReference type="EMBL" id="JBHSPF010000070">
    <property type="protein sequence ID" value="MFC5629847.1"/>
    <property type="molecule type" value="Genomic_DNA"/>
</dbReference>
<feature type="domain" description="Cyclic nucleotide-binding" evidence="4">
    <location>
        <begin position="17"/>
        <end position="100"/>
    </location>
</feature>
<dbReference type="PANTHER" id="PTHR48108:SF31">
    <property type="entry name" value="CBS DOMAIN AND CYCLIC NUCLEOTIDE-REGULATED NUCLEOTIDYLTRANSFERASE"/>
    <property type="match status" value="1"/>
</dbReference>
<feature type="domain" description="CBS" evidence="5">
    <location>
        <begin position="242"/>
        <end position="301"/>
    </location>
</feature>
<proteinExistence type="predicted"/>
<name>A0ABW0U8P3_9BACI</name>
<gene>
    <name evidence="6" type="ORF">ACFPTR_13420</name>
</gene>
<dbReference type="PROSITE" id="PS50042">
    <property type="entry name" value="CNMP_BINDING_3"/>
    <property type="match status" value="1"/>
</dbReference>
<dbReference type="Pfam" id="PF10335">
    <property type="entry name" value="DUF294_C"/>
    <property type="match status" value="1"/>
</dbReference>
<protein>
    <submittedName>
        <fullName evidence="6">DUF294 nucleotidyltransferase-like domain-containing protein</fullName>
    </submittedName>
</protein>
<dbReference type="Gene3D" id="3.10.580.10">
    <property type="entry name" value="CBS-domain"/>
    <property type="match status" value="1"/>
</dbReference>
<dbReference type="InterPro" id="IPR018821">
    <property type="entry name" value="DUF294_put_nucleoTrafse_sb-bd"/>
</dbReference>